<keyword evidence="2 5" id="KW-0812">Transmembrane</keyword>
<accession>A0AAE3KYU8</accession>
<dbReference type="Proteomes" id="UP001205748">
    <property type="component" value="Unassembled WGS sequence"/>
</dbReference>
<gene>
    <name evidence="6" type="ORF">NSA47_04410</name>
</gene>
<name>A0AAE3KYU8_9FIRM</name>
<feature type="transmembrane region" description="Helical" evidence="5">
    <location>
        <begin position="55"/>
        <end position="73"/>
    </location>
</feature>
<feature type="transmembrane region" description="Helical" evidence="5">
    <location>
        <begin position="224"/>
        <end position="249"/>
    </location>
</feature>
<dbReference type="Pfam" id="PF02361">
    <property type="entry name" value="CbiQ"/>
    <property type="match status" value="1"/>
</dbReference>
<feature type="transmembrane region" description="Helical" evidence="5">
    <location>
        <begin position="93"/>
        <end position="111"/>
    </location>
</feature>
<dbReference type="AlphaFoldDB" id="A0AAE3KYU8"/>
<protein>
    <submittedName>
        <fullName evidence="6">Energy-coupling factor transporter transmembrane protein EcfT</fullName>
    </submittedName>
</protein>
<evidence type="ECO:0000256" key="5">
    <source>
        <dbReference type="SAM" id="Phobius"/>
    </source>
</evidence>
<dbReference type="InterPro" id="IPR003339">
    <property type="entry name" value="ABC/ECF_trnsptr_transmembrane"/>
</dbReference>
<comment type="subcellular location">
    <subcellularLocation>
        <location evidence="1">Membrane</location>
        <topology evidence="1">Multi-pass membrane protein</topology>
    </subcellularLocation>
</comment>
<dbReference type="RefSeq" id="WP_257529706.1">
    <property type="nucleotide sequence ID" value="NZ_JANKAS010000003.1"/>
</dbReference>
<evidence type="ECO:0000313" key="7">
    <source>
        <dbReference type="Proteomes" id="UP001205748"/>
    </source>
</evidence>
<evidence type="ECO:0000256" key="3">
    <source>
        <dbReference type="ARBA" id="ARBA00022989"/>
    </source>
</evidence>
<proteinExistence type="predicted"/>
<evidence type="ECO:0000313" key="6">
    <source>
        <dbReference type="EMBL" id="MCR1898230.1"/>
    </source>
</evidence>
<reference evidence="6" key="1">
    <citation type="submission" date="2022-07" db="EMBL/GenBank/DDBJ databases">
        <title>Enhanced cultured diversity of the mouse gut microbiota enables custom-made synthetic communities.</title>
        <authorList>
            <person name="Afrizal A."/>
        </authorList>
    </citation>
    <scope>NUCLEOTIDE SEQUENCE</scope>
    <source>
        <strain evidence="6">DSM 28593</strain>
    </source>
</reference>
<dbReference type="GO" id="GO:0005886">
    <property type="term" value="C:plasma membrane"/>
    <property type="evidence" value="ECO:0007669"/>
    <property type="project" value="UniProtKB-ARBA"/>
</dbReference>
<keyword evidence="4 5" id="KW-0472">Membrane</keyword>
<feature type="transmembrane region" description="Helical" evidence="5">
    <location>
        <begin position="261"/>
        <end position="279"/>
    </location>
</feature>
<evidence type="ECO:0000256" key="2">
    <source>
        <dbReference type="ARBA" id="ARBA00022692"/>
    </source>
</evidence>
<feature type="transmembrane region" description="Helical" evidence="5">
    <location>
        <begin position="12"/>
        <end position="43"/>
    </location>
</feature>
<keyword evidence="7" id="KW-1185">Reference proteome</keyword>
<evidence type="ECO:0000256" key="1">
    <source>
        <dbReference type="ARBA" id="ARBA00004141"/>
    </source>
</evidence>
<organism evidence="6 7">
    <name type="scientific">Irregularibacter muris</name>
    <dbReference type="NCBI Taxonomy" id="1796619"/>
    <lineage>
        <taxon>Bacteria</taxon>
        <taxon>Bacillati</taxon>
        <taxon>Bacillota</taxon>
        <taxon>Clostridia</taxon>
        <taxon>Eubacteriales</taxon>
        <taxon>Eubacteriaceae</taxon>
        <taxon>Irregularibacter</taxon>
    </lineage>
</organism>
<dbReference type="CDD" id="cd16914">
    <property type="entry name" value="EcfT"/>
    <property type="match status" value="1"/>
</dbReference>
<keyword evidence="3 5" id="KW-1133">Transmembrane helix</keyword>
<dbReference type="EMBL" id="JANKAS010000003">
    <property type="protein sequence ID" value="MCR1898230.1"/>
    <property type="molecule type" value="Genomic_DNA"/>
</dbReference>
<sequence>MSAFASYHPIVLFSYFTLVILFSMFYMHPVYLGISLFSSILFLGSLKGISALKKSIFFSIPVFLLIALSNPLFNHKGVTPLFYMNHNPITLEAILYGLGMATMILTVLFWFGCYHEFMTSDKFICLFGPFLPSMALVLSMTLRLVPKFKHQIQLITNSQKTLGMYITSGSILKRGKSGMRILSILITWALENAIDTADSMKARGYGLKPRSSYSLFRFSKRDGLFLGITLLLGGLIILGETLGCSSFLYYPYVSPLEFSPLALFFYFCYFVLMILPVVVESKEEMTWRLSISKI</sequence>
<comment type="caution">
    <text evidence="6">The sequence shown here is derived from an EMBL/GenBank/DDBJ whole genome shotgun (WGS) entry which is preliminary data.</text>
</comment>
<evidence type="ECO:0000256" key="4">
    <source>
        <dbReference type="ARBA" id="ARBA00023136"/>
    </source>
</evidence>
<feature type="transmembrane region" description="Helical" evidence="5">
    <location>
        <begin position="123"/>
        <end position="142"/>
    </location>
</feature>